<gene>
    <name evidence="1" type="ORF">LTRI10_LOCUS24541</name>
</gene>
<evidence type="ECO:0000313" key="2">
    <source>
        <dbReference type="Proteomes" id="UP001497516"/>
    </source>
</evidence>
<proteinExistence type="predicted"/>
<reference evidence="1 2" key="1">
    <citation type="submission" date="2024-04" db="EMBL/GenBank/DDBJ databases">
        <authorList>
            <person name="Fracassetti M."/>
        </authorList>
    </citation>
    <scope>NUCLEOTIDE SEQUENCE [LARGE SCALE GENOMIC DNA]</scope>
</reference>
<protein>
    <submittedName>
        <fullName evidence="1">Uncharacterized protein</fullName>
    </submittedName>
</protein>
<dbReference type="Proteomes" id="UP001497516">
    <property type="component" value="Chromosome 4"/>
</dbReference>
<keyword evidence="2" id="KW-1185">Reference proteome</keyword>
<dbReference type="Pfam" id="PF08284">
    <property type="entry name" value="RVP_2"/>
    <property type="match status" value="1"/>
</dbReference>
<sequence length="144" mass="15757">MVLDLAAIHALKLRSLALRQDITETCGEAAATLKQIRARCQEWDTTSERANLQCEKHKEIHAAARVSGPKTLRFQAQLKGIPVVVLVDSVSTHSFVSETKAEESKLALEPIEPFFILIANGERVRCHAKCADVQLGVQGTTLAV</sequence>
<dbReference type="AlphaFoldDB" id="A0AAV2EBB3"/>
<dbReference type="CDD" id="cd00303">
    <property type="entry name" value="retropepsin_like"/>
    <property type="match status" value="1"/>
</dbReference>
<dbReference type="Gene3D" id="2.40.70.10">
    <property type="entry name" value="Acid Proteases"/>
    <property type="match status" value="1"/>
</dbReference>
<accession>A0AAV2EBB3</accession>
<evidence type="ECO:0000313" key="1">
    <source>
        <dbReference type="EMBL" id="CAL1383256.1"/>
    </source>
</evidence>
<dbReference type="InterPro" id="IPR021109">
    <property type="entry name" value="Peptidase_aspartic_dom_sf"/>
</dbReference>
<name>A0AAV2EBB3_9ROSI</name>
<dbReference type="EMBL" id="OZ034817">
    <property type="protein sequence ID" value="CAL1383256.1"/>
    <property type="molecule type" value="Genomic_DNA"/>
</dbReference>
<organism evidence="1 2">
    <name type="scientific">Linum trigynum</name>
    <dbReference type="NCBI Taxonomy" id="586398"/>
    <lineage>
        <taxon>Eukaryota</taxon>
        <taxon>Viridiplantae</taxon>
        <taxon>Streptophyta</taxon>
        <taxon>Embryophyta</taxon>
        <taxon>Tracheophyta</taxon>
        <taxon>Spermatophyta</taxon>
        <taxon>Magnoliopsida</taxon>
        <taxon>eudicotyledons</taxon>
        <taxon>Gunneridae</taxon>
        <taxon>Pentapetalae</taxon>
        <taxon>rosids</taxon>
        <taxon>fabids</taxon>
        <taxon>Malpighiales</taxon>
        <taxon>Linaceae</taxon>
        <taxon>Linum</taxon>
    </lineage>
</organism>